<dbReference type="EMBL" id="NHZO01000168">
    <property type="protein sequence ID" value="PHQ48112.1"/>
    <property type="molecule type" value="Genomic_DNA"/>
</dbReference>
<dbReference type="Proteomes" id="UP000222531">
    <property type="component" value="Unassembled WGS sequence"/>
</dbReference>
<dbReference type="AlphaFoldDB" id="A0A2G1XA65"/>
<reference evidence="2 3" key="1">
    <citation type="journal article" date="2017" name="Biochemistry">
        <title>Identification of the Biosynthetic Pathway for the Antibiotic Bicyclomycin.</title>
        <authorList>
            <person name="Patteson J."/>
            <person name="Cai W."/>
            <person name="Johnson R.A."/>
            <person name="Santa Maria K."/>
            <person name="Li B."/>
        </authorList>
    </citation>
    <scope>NUCLEOTIDE SEQUENCE [LARGE SCALE GENOMIC DNA]</scope>
    <source>
        <strain evidence="2 3">ATCC 21532</strain>
    </source>
</reference>
<dbReference type="RefSeq" id="WP_240003703.1">
    <property type="nucleotide sequence ID" value="NZ_NHZO01000168.1"/>
</dbReference>
<evidence type="ECO:0000313" key="2">
    <source>
        <dbReference type="EMBL" id="PHQ48112.1"/>
    </source>
</evidence>
<evidence type="ECO:0000313" key="3">
    <source>
        <dbReference type="Proteomes" id="UP000222531"/>
    </source>
</evidence>
<accession>A0A2G1XA65</accession>
<proteinExistence type="predicted"/>
<gene>
    <name evidence="2" type="ORF">BLA24_32250</name>
</gene>
<name>A0A2G1XA65_STRCJ</name>
<organism evidence="2 3">
    <name type="scientific">Streptomyces cinnamoneus</name>
    <name type="common">Streptoverticillium cinnamoneum</name>
    <dbReference type="NCBI Taxonomy" id="53446"/>
    <lineage>
        <taxon>Bacteria</taxon>
        <taxon>Bacillati</taxon>
        <taxon>Actinomycetota</taxon>
        <taxon>Actinomycetes</taxon>
        <taxon>Kitasatosporales</taxon>
        <taxon>Streptomycetaceae</taxon>
        <taxon>Streptomyces</taxon>
        <taxon>Streptomyces cinnamoneus group</taxon>
    </lineage>
</organism>
<protein>
    <submittedName>
        <fullName evidence="2">Uncharacterized protein</fullName>
    </submittedName>
</protein>
<feature type="compositionally biased region" description="Pro residues" evidence="1">
    <location>
        <begin position="20"/>
        <end position="29"/>
    </location>
</feature>
<evidence type="ECO:0000256" key="1">
    <source>
        <dbReference type="SAM" id="MobiDB-lite"/>
    </source>
</evidence>
<sequence>MGSPRDSPSRLDLMGGGHFGPPPPPPPSPRALLRPLDATRPHLTTTHPDLATQLDTLTNPSPTPPNPD</sequence>
<keyword evidence="3" id="KW-1185">Reference proteome</keyword>
<feature type="region of interest" description="Disordered" evidence="1">
    <location>
        <begin position="1"/>
        <end position="68"/>
    </location>
</feature>
<comment type="caution">
    <text evidence="2">The sequence shown here is derived from an EMBL/GenBank/DDBJ whole genome shotgun (WGS) entry which is preliminary data.</text>
</comment>